<evidence type="ECO:0000259" key="9">
    <source>
        <dbReference type="PROSITE" id="PS01033"/>
    </source>
</evidence>
<evidence type="ECO:0000256" key="8">
    <source>
        <dbReference type="RuleBase" id="RU000356"/>
    </source>
</evidence>
<evidence type="ECO:0000313" key="11">
    <source>
        <dbReference type="Proteomes" id="UP001233172"/>
    </source>
</evidence>
<evidence type="ECO:0000256" key="7">
    <source>
        <dbReference type="ARBA" id="ARBA00030087"/>
    </source>
</evidence>
<keyword evidence="5" id="KW-0408">Iron</keyword>
<dbReference type="AlphaFoldDB" id="A0AAD8BYE3"/>
<dbReference type="GO" id="GO:0019825">
    <property type="term" value="F:oxygen binding"/>
    <property type="evidence" value="ECO:0007669"/>
    <property type="project" value="InterPro"/>
</dbReference>
<evidence type="ECO:0000256" key="3">
    <source>
        <dbReference type="ARBA" id="ARBA00022617"/>
    </source>
</evidence>
<evidence type="ECO:0000256" key="4">
    <source>
        <dbReference type="ARBA" id="ARBA00022723"/>
    </source>
</evidence>
<evidence type="ECO:0000256" key="2">
    <source>
        <dbReference type="ARBA" id="ARBA00022448"/>
    </source>
</evidence>
<evidence type="ECO:0000256" key="5">
    <source>
        <dbReference type="ARBA" id="ARBA00023004"/>
    </source>
</evidence>
<dbReference type="CDD" id="cd01040">
    <property type="entry name" value="Mb-like"/>
    <property type="match status" value="1"/>
</dbReference>
<protein>
    <recommendedName>
        <fullName evidence="1">Globin</fullName>
    </recommendedName>
    <alternativeName>
        <fullName evidence="7">Myoglobin</fullName>
    </alternativeName>
</protein>
<evidence type="ECO:0000256" key="6">
    <source>
        <dbReference type="ARBA" id="ARBA00023179"/>
    </source>
</evidence>
<reference evidence="10" key="2">
    <citation type="submission" date="2023-04" db="EMBL/GenBank/DDBJ databases">
        <authorList>
            <person name="Bu L."/>
            <person name="Lu L."/>
            <person name="Laidemitt M.R."/>
            <person name="Zhang S.M."/>
            <person name="Mutuku M."/>
            <person name="Mkoji G."/>
            <person name="Steinauer M."/>
            <person name="Loker E.S."/>
        </authorList>
    </citation>
    <scope>NUCLEOTIDE SEQUENCE</scope>
    <source>
        <strain evidence="10">KasaAsao</strain>
        <tissue evidence="10">Whole Snail</tissue>
    </source>
</reference>
<keyword evidence="6" id="KW-0514">Muscle protein</keyword>
<dbReference type="Pfam" id="PF00042">
    <property type="entry name" value="Globin"/>
    <property type="match status" value="1"/>
</dbReference>
<name>A0AAD8BYE3_BIOPF</name>
<evidence type="ECO:0000313" key="10">
    <source>
        <dbReference type="EMBL" id="KAK0062362.1"/>
    </source>
</evidence>
<keyword evidence="3 8" id="KW-0349">Heme</keyword>
<dbReference type="InterPro" id="IPR044399">
    <property type="entry name" value="Mb-like_M"/>
</dbReference>
<accession>A0AAD8BYE3</accession>
<keyword evidence="8" id="KW-0561">Oxygen transport</keyword>
<reference evidence="10" key="1">
    <citation type="journal article" date="2023" name="PLoS Negl. Trop. Dis.">
        <title>A genome sequence for Biomphalaria pfeifferi, the major vector snail for the human-infecting parasite Schistosoma mansoni.</title>
        <authorList>
            <person name="Bu L."/>
            <person name="Lu L."/>
            <person name="Laidemitt M.R."/>
            <person name="Zhang S.M."/>
            <person name="Mutuku M."/>
            <person name="Mkoji G."/>
            <person name="Steinauer M."/>
            <person name="Loker E.S."/>
        </authorList>
    </citation>
    <scope>NUCLEOTIDE SEQUENCE</scope>
    <source>
        <strain evidence="10">KasaAsao</strain>
    </source>
</reference>
<comment type="caution">
    <text evidence="10">The sequence shown here is derived from an EMBL/GenBank/DDBJ whole genome shotgun (WGS) entry which is preliminary data.</text>
</comment>
<evidence type="ECO:0000256" key="1">
    <source>
        <dbReference type="ARBA" id="ARBA00013895"/>
    </source>
</evidence>
<dbReference type="GO" id="GO:0020037">
    <property type="term" value="F:heme binding"/>
    <property type="evidence" value="ECO:0007669"/>
    <property type="project" value="InterPro"/>
</dbReference>
<organism evidence="10 11">
    <name type="scientific">Biomphalaria pfeifferi</name>
    <name type="common">Bloodfluke planorb</name>
    <name type="synonym">Freshwater snail</name>
    <dbReference type="NCBI Taxonomy" id="112525"/>
    <lineage>
        <taxon>Eukaryota</taxon>
        <taxon>Metazoa</taxon>
        <taxon>Spiralia</taxon>
        <taxon>Lophotrochozoa</taxon>
        <taxon>Mollusca</taxon>
        <taxon>Gastropoda</taxon>
        <taxon>Heterobranchia</taxon>
        <taxon>Euthyneura</taxon>
        <taxon>Panpulmonata</taxon>
        <taxon>Hygrophila</taxon>
        <taxon>Lymnaeoidea</taxon>
        <taxon>Planorbidae</taxon>
        <taxon>Biomphalaria</taxon>
    </lineage>
</organism>
<dbReference type="EMBL" id="JASAOG010000025">
    <property type="protein sequence ID" value="KAK0062362.1"/>
    <property type="molecule type" value="Genomic_DNA"/>
</dbReference>
<feature type="domain" description="Globin" evidence="9">
    <location>
        <begin position="1"/>
        <end position="120"/>
    </location>
</feature>
<dbReference type="GO" id="GO:0046872">
    <property type="term" value="F:metal ion binding"/>
    <property type="evidence" value="ECO:0007669"/>
    <property type="project" value="UniProtKB-KW"/>
</dbReference>
<sequence length="195" mass="22118">MLDNVPNMRDQFTKFNACQSNDDLKRDAGFLKQVQKIIGGLGSLVDSLNDPGQLQASLERLAAVHLNFIPSVSVEFFEPLERKINIFIEQTLRVDNNSAESKAWTRLIGTFNRVLKEQTLQQIGISDRDRKALGSSRKLLTTGEDGVRRTGISLVLWMFNNILNVRDRFTRFNPNQPDDALKADPKFLKQVDVTI</sequence>
<keyword evidence="11" id="KW-1185">Reference proteome</keyword>
<proteinExistence type="inferred from homology"/>
<dbReference type="InterPro" id="IPR000971">
    <property type="entry name" value="Globin"/>
</dbReference>
<dbReference type="InterPro" id="IPR009050">
    <property type="entry name" value="Globin-like_sf"/>
</dbReference>
<dbReference type="Gene3D" id="1.10.490.10">
    <property type="entry name" value="Globins"/>
    <property type="match status" value="2"/>
</dbReference>
<dbReference type="PROSITE" id="PS01033">
    <property type="entry name" value="GLOBIN"/>
    <property type="match status" value="1"/>
</dbReference>
<comment type="similarity">
    <text evidence="8">Belongs to the globin family.</text>
</comment>
<dbReference type="GO" id="GO:0005344">
    <property type="term" value="F:oxygen carrier activity"/>
    <property type="evidence" value="ECO:0007669"/>
    <property type="project" value="UniProtKB-KW"/>
</dbReference>
<gene>
    <name evidence="10" type="ORF">Bpfe_008033</name>
</gene>
<dbReference type="InterPro" id="IPR012292">
    <property type="entry name" value="Globin/Proto"/>
</dbReference>
<keyword evidence="4" id="KW-0479">Metal-binding</keyword>
<dbReference type="Proteomes" id="UP001233172">
    <property type="component" value="Unassembled WGS sequence"/>
</dbReference>
<keyword evidence="2 8" id="KW-0813">Transport</keyword>
<dbReference type="SUPFAM" id="SSF46458">
    <property type="entry name" value="Globin-like"/>
    <property type="match status" value="2"/>
</dbReference>